<evidence type="ECO:0000313" key="2">
    <source>
        <dbReference type="EMBL" id="MQY28117.1"/>
    </source>
</evidence>
<feature type="transmembrane region" description="Helical" evidence="1">
    <location>
        <begin position="175"/>
        <end position="193"/>
    </location>
</feature>
<dbReference type="EMBL" id="WEGI01000007">
    <property type="protein sequence ID" value="MQY28117.1"/>
    <property type="molecule type" value="Genomic_DNA"/>
</dbReference>
<feature type="transmembrane region" description="Helical" evidence="1">
    <location>
        <begin position="100"/>
        <end position="123"/>
    </location>
</feature>
<keyword evidence="1" id="KW-0472">Membrane</keyword>
<dbReference type="AlphaFoldDB" id="A0A7K0DRF0"/>
<proteinExistence type="predicted"/>
<comment type="caution">
    <text evidence="2">The sequence shown here is derived from an EMBL/GenBank/DDBJ whole genome shotgun (WGS) entry which is preliminary data.</text>
</comment>
<dbReference type="Pfam" id="PF24838">
    <property type="entry name" value="8xMP"/>
    <property type="match status" value="1"/>
</dbReference>
<organism evidence="2 3">
    <name type="scientific">Nocardia aurantia</name>
    <dbReference type="NCBI Taxonomy" id="2585199"/>
    <lineage>
        <taxon>Bacteria</taxon>
        <taxon>Bacillati</taxon>
        <taxon>Actinomycetota</taxon>
        <taxon>Actinomycetes</taxon>
        <taxon>Mycobacteriales</taxon>
        <taxon>Nocardiaceae</taxon>
        <taxon>Nocardia</taxon>
    </lineage>
</organism>
<dbReference type="Proteomes" id="UP000431401">
    <property type="component" value="Unassembled WGS sequence"/>
</dbReference>
<gene>
    <name evidence="2" type="ORF">NRB56_37000</name>
</gene>
<sequence length="194" mass="21980">MASFPAGQWHNGATALRRYFGPVTAPTVDDVEGLWNAEIDAARVAGEEPYYKLLLEQYKMYTEMADRISARRGLTNTFFLTFNTTMFSAIAFFFKDTPHLSRGLLVFPLLGLLIQCLAWYWLLRSYRQLNAGKYVVVGALEQRLPASPYWRAEWAALGKGAEPSRYLPLTHIEQLIPMLFAATYLLGFIAVLIS</sequence>
<dbReference type="InterPro" id="IPR056918">
    <property type="entry name" value="8xMP"/>
</dbReference>
<dbReference type="RefSeq" id="WP_227837899.1">
    <property type="nucleotide sequence ID" value="NZ_WEGI01000007.1"/>
</dbReference>
<keyword evidence="1" id="KW-1133">Transmembrane helix</keyword>
<reference evidence="2 3" key="1">
    <citation type="submission" date="2019-10" db="EMBL/GenBank/DDBJ databases">
        <title>Nocardia macrotermitis sp. nov. and Nocardia aurantia sp. nov., isolated from the gut of fungus growing-termite Macrotermes natalensis.</title>
        <authorList>
            <person name="Benndorf R."/>
            <person name="Schwitalla J."/>
            <person name="Martin K."/>
            <person name="De Beer W."/>
            <person name="Kaster A.-K."/>
            <person name="Vollmers J."/>
            <person name="Poulsen M."/>
            <person name="Beemelmanns C."/>
        </authorList>
    </citation>
    <scope>NUCLEOTIDE SEQUENCE [LARGE SCALE GENOMIC DNA]</scope>
    <source>
        <strain evidence="2 3">RB56</strain>
    </source>
</reference>
<evidence type="ECO:0000256" key="1">
    <source>
        <dbReference type="SAM" id="Phobius"/>
    </source>
</evidence>
<keyword evidence="3" id="KW-1185">Reference proteome</keyword>
<feature type="transmembrane region" description="Helical" evidence="1">
    <location>
        <begin position="74"/>
        <end position="94"/>
    </location>
</feature>
<accession>A0A7K0DRF0</accession>
<evidence type="ECO:0008006" key="4">
    <source>
        <dbReference type="Google" id="ProtNLM"/>
    </source>
</evidence>
<keyword evidence="1" id="KW-0812">Transmembrane</keyword>
<evidence type="ECO:0000313" key="3">
    <source>
        <dbReference type="Proteomes" id="UP000431401"/>
    </source>
</evidence>
<protein>
    <recommendedName>
        <fullName evidence="4">Small integral membrane protein</fullName>
    </recommendedName>
</protein>
<name>A0A7K0DRF0_9NOCA</name>